<evidence type="ECO:0000313" key="3">
    <source>
        <dbReference type="Proteomes" id="UP001139011"/>
    </source>
</evidence>
<reference evidence="2" key="1">
    <citation type="submission" date="2021-09" db="EMBL/GenBank/DDBJ databases">
        <title>Genome analysis of Fictibacillus sp. KIGAM418 isolated from marine sediment.</title>
        <authorList>
            <person name="Seo M.-J."/>
            <person name="Cho E.-S."/>
            <person name="Hwang C.Y."/>
        </authorList>
    </citation>
    <scope>NUCLEOTIDE SEQUENCE</scope>
    <source>
        <strain evidence="2">KIGAM418</strain>
    </source>
</reference>
<evidence type="ECO:0000313" key="2">
    <source>
        <dbReference type="EMBL" id="MCK6256790.1"/>
    </source>
</evidence>
<proteinExistence type="predicted"/>
<evidence type="ECO:0000256" key="1">
    <source>
        <dbReference type="SAM" id="MobiDB-lite"/>
    </source>
</evidence>
<accession>A0A9X1XBH2</accession>
<comment type="caution">
    <text evidence="2">The sequence shown here is derived from an EMBL/GenBank/DDBJ whole genome shotgun (WGS) entry which is preliminary data.</text>
</comment>
<sequence>MDKSQMRKLYRNRQQEKSKKSASKPSLFEPVKKKKGCKTCGKVTWKPKKNNDGH</sequence>
<protein>
    <submittedName>
        <fullName evidence="2">Uncharacterized protein</fullName>
    </submittedName>
</protein>
<name>A0A9X1XBH2_9BACL</name>
<keyword evidence="3" id="KW-1185">Reference proteome</keyword>
<feature type="region of interest" description="Disordered" evidence="1">
    <location>
        <begin position="1"/>
        <end position="33"/>
    </location>
</feature>
<dbReference type="RefSeq" id="WP_248252404.1">
    <property type="nucleotide sequence ID" value="NZ_JAIWJX010000002.1"/>
</dbReference>
<dbReference type="EMBL" id="JAIWJX010000002">
    <property type="protein sequence ID" value="MCK6256790.1"/>
    <property type="molecule type" value="Genomic_DNA"/>
</dbReference>
<gene>
    <name evidence="2" type="ORF">LCY76_09300</name>
</gene>
<organism evidence="2 3">
    <name type="scientific">Fictibacillus marinisediminis</name>
    <dbReference type="NCBI Taxonomy" id="2878389"/>
    <lineage>
        <taxon>Bacteria</taxon>
        <taxon>Bacillati</taxon>
        <taxon>Bacillota</taxon>
        <taxon>Bacilli</taxon>
        <taxon>Bacillales</taxon>
        <taxon>Fictibacillaceae</taxon>
        <taxon>Fictibacillus</taxon>
    </lineage>
</organism>
<dbReference type="AlphaFoldDB" id="A0A9X1XBH2"/>
<feature type="compositionally biased region" description="Basic residues" evidence="1">
    <location>
        <begin position="1"/>
        <end position="11"/>
    </location>
</feature>
<dbReference type="Proteomes" id="UP001139011">
    <property type="component" value="Unassembled WGS sequence"/>
</dbReference>